<evidence type="ECO:0000313" key="2">
    <source>
        <dbReference type="EMBL" id="MBF5026921.1"/>
    </source>
</evidence>
<dbReference type="Proteomes" id="UP000694480">
    <property type="component" value="Unassembled WGS sequence"/>
</dbReference>
<feature type="domain" description="SprT-like" evidence="1">
    <location>
        <begin position="26"/>
        <end position="98"/>
    </location>
</feature>
<evidence type="ECO:0000313" key="3">
    <source>
        <dbReference type="Proteomes" id="UP000694480"/>
    </source>
</evidence>
<dbReference type="Pfam" id="PF10263">
    <property type="entry name" value="SprT-like"/>
    <property type="match status" value="1"/>
</dbReference>
<reference evidence="2" key="1">
    <citation type="submission" date="2020-11" db="EMBL/GenBank/DDBJ databases">
        <title>Genome seq and assembly of Planobacterium sp.</title>
        <authorList>
            <person name="Chhetri G."/>
        </authorList>
    </citation>
    <scope>NUCLEOTIDE SEQUENCE</scope>
    <source>
        <strain evidence="2">GCR5</strain>
    </source>
</reference>
<accession>A0A930YV69</accession>
<dbReference type="AlphaFoldDB" id="A0A930YV69"/>
<comment type="caution">
    <text evidence="2">The sequence shown here is derived from an EMBL/GenBank/DDBJ whole genome shotgun (WGS) entry which is preliminary data.</text>
</comment>
<sequence length="196" mass="23255">MSHIHLDPYLPSKTLEQVDDWTQDFNLTIVLSKDRKSKLGDYRRLRGDGHLITINHSLEPYLFFFVLTHELAHLYTFSTYGPRVGAHGKEWKQTFRSMLLETLDKYPEELQEPIRSFARLPKANFMASPELVRHFQYNTLGPNEAYMEDLGFDTRFEYRGEEFLTLSKLKKNYLCQHIATGRKYRFNCLARVKLRK</sequence>
<dbReference type="InterPro" id="IPR006640">
    <property type="entry name" value="SprT-like_domain"/>
</dbReference>
<dbReference type="EMBL" id="JADKYY010000003">
    <property type="protein sequence ID" value="MBF5026921.1"/>
    <property type="molecule type" value="Genomic_DNA"/>
</dbReference>
<evidence type="ECO:0000259" key="1">
    <source>
        <dbReference type="Pfam" id="PF10263"/>
    </source>
</evidence>
<protein>
    <submittedName>
        <fullName evidence="2">SprT-like domain-containing protein</fullName>
    </submittedName>
</protein>
<keyword evidence="3" id="KW-1185">Reference proteome</keyword>
<organism evidence="2 3">
    <name type="scientific">Planobacterium oryzisoli</name>
    <dbReference type="NCBI Taxonomy" id="2771435"/>
    <lineage>
        <taxon>Bacteria</taxon>
        <taxon>Pseudomonadati</taxon>
        <taxon>Bacteroidota</taxon>
        <taxon>Flavobacteriia</taxon>
        <taxon>Flavobacteriales</taxon>
        <taxon>Weeksellaceae</taxon>
        <taxon>Chryseobacterium group</taxon>
        <taxon>Chryseobacterium</taxon>
    </lineage>
</organism>
<proteinExistence type="predicted"/>
<name>A0A930YV69_9FLAO</name>
<gene>
    <name evidence="2" type="ORF">IC612_03810</name>
</gene>
<dbReference type="RefSeq" id="WP_194738842.1">
    <property type="nucleotide sequence ID" value="NZ_JADKYY010000003.1"/>
</dbReference>
<dbReference type="GO" id="GO:0006950">
    <property type="term" value="P:response to stress"/>
    <property type="evidence" value="ECO:0007669"/>
    <property type="project" value="UniProtKB-ARBA"/>
</dbReference>